<evidence type="ECO:0000313" key="2">
    <source>
        <dbReference type="EMBL" id="KTD51395.1"/>
    </source>
</evidence>
<feature type="region of interest" description="Disordered" evidence="1">
    <location>
        <begin position="1"/>
        <end position="22"/>
    </location>
</feature>
<keyword evidence="3" id="KW-1185">Reference proteome</keyword>
<gene>
    <name evidence="2" type="ORF">Lqui_0239</name>
</gene>
<comment type="caution">
    <text evidence="2">The sequence shown here is derived from an EMBL/GenBank/DDBJ whole genome shotgun (WGS) entry which is preliminary data.</text>
</comment>
<dbReference type="EMBL" id="LNYS01000006">
    <property type="protein sequence ID" value="KTD51395.1"/>
    <property type="molecule type" value="Genomic_DNA"/>
</dbReference>
<organism evidence="2 3">
    <name type="scientific">Legionella quinlivanii</name>
    <dbReference type="NCBI Taxonomy" id="45073"/>
    <lineage>
        <taxon>Bacteria</taxon>
        <taxon>Pseudomonadati</taxon>
        <taxon>Pseudomonadota</taxon>
        <taxon>Gammaproteobacteria</taxon>
        <taxon>Legionellales</taxon>
        <taxon>Legionellaceae</taxon>
        <taxon>Legionella</taxon>
    </lineage>
</organism>
<dbReference type="PATRIC" id="fig|45073.5.peg.253"/>
<dbReference type="RefSeq" id="WP_058506379.1">
    <property type="nucleotide sequence ID" value="NZ_CAAAIK010000020.1"/>
</dbReference>
<proteinExistence type="predicted"/>
<accession>A0A0W0Y4F5</accession>
<dbReference type="Proteomes" id="UP000054618">
    <property type="component" value="Unassembled WGS sequence"/>
</dbReference>
<protein>
    <submittedName>
        <fullName evidence="2">Uncharacterized protein</fullName>
    </submittedName>
</protein>
<dbReference type="STRING" id="45073.Lqui_0239"/>
<dbReference type="OrthoDB" id="5642110at2"/>
<feature type="region of interest" description="Disordered" evidence="1">
    <location>
        <begin position="380"/>
        <end position="407"/>
    </location>
</feature>
<evidence type="ECO:0000313" key="3">
    <source>
        <dbReference type="Proteomes" id="UP000054618"/>
    </source>
</evidence>
<reference evidence="2 3" key="1">
    <citation type="submission" date="2015-11" db="EMBL/GenBank/DDBJ databases">
        <title>Genomic analysis of 38 Legionella species identifies large and diverse effector repertoires.</title>
        <authorList>
            <person name="Burstein D."/>
            <person name="Amaro F."/>
            <person name="Zusman T."/>
            <person name="Lifshitz Z."/>
            <person name="Cohen O."/>
            <person name="Gilbert J.A."/>
            <person name="Pupko T."/>
            <person name="Shuman H.A."/>
            <person name="Segal G."/>
        </authorList>
    </citation>
    <scope>NUCLEOTIDE SEQUENCE [LARGE SCALE GENOMIC DNA]</scope>
    <source>
        <strain evidence="2 3">CDC#1442-AUS-E</strain>
    </source>
</reference>
<name>A0A0W0Y4F5_9GAMM</name>
<dbReference type="AlphaFoldDB" id="A0A0W0Y4F5"/>
<evidence type="ECO:0000256" key="1">
    <source>
        <dbReference type="SAM" id="MobiDB-lite"/>
    </source>
</evidence>
<sequence length="407" mass="45516">MSKDSADDTTVSAPSGKDGPQIAAVIDADPEQYLYAKFEFVTNADNVQTVRRGDTKEDGTPINGIFTAGMTDCVALALIIRNQKGEITQISMMHVPGGIASSTFEKDNEHTPSDIIDNMLKKVPEDSHIEVVIGWSKEHYEHSFKENLLDEDLANAIEGVITKKKYKLDKIETYWGKQNNLSGSAFSFGINLQGERGEFKNCRGNCAKEVESRIKKTDSPSTPSMAAFMLNWARTIRDKVFFNDIKKKLADAQNPTFDEVKKISFDYSKAELPLNDMVKLKEMMVLARDKNDSRLWATIKDALVEQIQNSADKATAVAERKELLSMHFKGKDSNGEYKGSWLCQKFNGGETAHWRQVKQFEGSAQAVMQKSTDMKAQLRLSNPAPDTQPLLDSDNKEEQRDTASFST</sequence>